<accession>A0A919MFL7</accession>
<comment type="caution">
    <text evidence="1">The sequence shown here is derived from an EMBL/GenBank/DDBJ whole genome shotgun (WGS) entry which is preliminary data.</text>
</comment>
<organism evidence="1 2">
    <name type="scientific">Paractinoplanes ferrugineus</name>
    <dbReference type="NCBI Taxonomy" id="113564"/>
    <lineage>
        <taxon>Bacteria</taxon>
        <taxon>Bacillati</taxon>
        <taxon>Actinomycetota</taxon>
        <taxon>Actinomycetes</taxon>
        <taxon>Micromonosporales</taxon>
        <taxon>Micromonosporaceae</taxon>
        <taxon>Paractinoplanes</taxon>
    </lineage>
</organism>
<evidence type="ECO:0000313" key="1">
    <source>
        <dbReference type="EMBL" id="GIE10710.1"/>
    </source>
</evidence>
<reference evidence="1" key="1">
    <citation type="submission" date="2021-01" db="EMBL/GenBank/DDBJ databases">
        <title>Whole genome shotgun sequence of Actinoplanes ferrugineus NBRC 15555.</title>
        <authorList>
            <person name="Komaki H."/>
            <person name="Tamura T."/>
        </authorList>
    </citation>
    <scope>NUCLEOTIDE SEQUENCE</scope>
    <source>
        <strain evidence="1">NBRC 15555</strain>
    </source>
</reference>
<protein>
    <recommendedName>
        <fullName evidence="3">Calcium binding protein</fullName>
    </recommendedName>
</protein>
<sequence length="143" mass="15349">MVRMAQRPAHVDLACEPQPGGSLSSAAGEAPAAVLYPARVSSLSDAELDALVAEAVVDCYDEHEQLSGLFAMIEGDLAVPFETEVLGVPVVVRKVDLRSSGIVAICHRGRLRQTIEILDLSLPDPAPDGAQWIEAYRWWAGTQ</sequence>
<keyword evidence="2" id="KW-1185">Reference proteome</keyword>
<name>A0A919MFL7_9ACTN</name>
<evidence type="ECO:0000313" key="2">
    <source>
        <dbReference type="Proteomes" id="UP000598174"/>
    </source>
</evidence>
<gene>
    <name evidence="1" type="ORF">Afe05nite_25500</name>
</gene>
<dbReference type="Proteomes" id="UP000598174">
    <property type="component" value="Unassembled WGS sequence"/>
</dbReference>
<dbReference type="EMBL" id="BOMM01000017">
    <property type="protein sequence ID" value="GIE10710.1"/>
    <property type="molecule type" value="Genomic_DNA"/>
</dbReference>
<evidence type="ECO:0008006" key="3">
    <source>
        <dbReference type="Google" id="ProtNLM"/>
    </source>
</evidence>
<proteinExistence type="predicted"/>
<dbReference type="AlphaFoldDB" id="A0A919MFL7"/>